<feature type="domain" description="C2H2-type" evidence="11">
    <location>
        <begin position="84"/>
        <end position="111"/>
    </location>
</feature>
<evidence type="ECO:0000256" key="8">
    <source>
        <dbReference type="ARBA" id="ARBA00023242"/>
    </source>
</evidence>
<sequence length="171" mass="19571">MALKRSREEETVSVEKLAMANCVDIMKRNQSKGRSKIFECKTCKKQFDSFQALGGHRASHKNTAIKLMLMSTFPNELPGKPKKHECSFCGEEFALGQALGGHMRKHRDQLNQQQQYQYKKKKVQEKSDVSDQEDGKEKKDLGSEGIFFLDLNLTPYENELMAGIVPVRSWL</sequence>
<evidence type="ECO:0000256" key="2">
    <source>
        <dbReference type="ARBA" id="ARBA00022723"/>
    </source>
</evidence>
<evidence type="ECO:0000256" key="9">
    <source>
        <dbReference type="PROSITE-ProRule" id="PRU00042"/>
    </source>
</evidence>
<dbReference type="InterPro" id="IPR013087">
    <property type="entry name" value="Znf_C2H2_type"/>
</dbReference>
<keyword evidence="8" id="KW-0539">Nucleus</keyword>
<dbReference type="OrthoDB" id="9411774at2759"/>
<dbReference type="KEGG" id="nta:107794226"/>
<reference evidence="12" key="1">
    <citation type="journal article" date="2014" name="Nat. Commun.">
        <title>The tobacco genome sequence and its comparison with those of tomato and potato.</title>
        <authorList>
            <person name="Sierro N."/>
            <person name="Battey J.N."/>
            <person name="Ouadi S."/>
            <person name="Bakaher N."/>
            <person name="Bovet L."/>
            <person name="Willig A."/>
            <person name="Goepfert S."/>
            <person name="Peitsch M.C."/>
            <person name="Ivanov N.V."/>
        </authorList>
    </citation>
    <scope>NUCLEOTIDE SEQUENCE [LARGE SCALE GENOMIC DNA]</scope>
</reference>
<evidence type="ECO:0000256" key="4">
    <source>
        <dbReference type="ARBA" id="ARBA00022771"/>
    </source>
</evidence>
<keyword evidence="4 9" id="KW-0863">Zinc-finger</keyword>
<reference evidence="13" key="2">
    <citation type="submission" date="2025-08" db="UniProtKB">
        <authorList>
            <consortium name="RefSeq"/>
        </authorList>
    </citation>
    <scope>IDENTIFICATION</scope>
    <source>
        <tissue evidence="13">Leaf</tissue>
    </source>
</reference>
<dbReference type="PANTHER" id="PTHR26374:SF339">
    <property type="entry name" value="ZINC FINGER PROTEIN ZAT12-LIKE"/>
    <property type="match status" value="1"/>
</dbReference>
<proteinExistence type="predicted"/>
<dbReference type="SUPFAM" id="SSF57667">
    <property type="entry name" value="beta-beta-alpha zinc fingers"/>
    <property type="match status" value="1"/>
</dbReference>
<keyword evidence="5" id="KW-0862">Zinc</keyword>
<evidence type="ECO:0000256" key="5">
    <source>
        <dbReference type="ARBA" id="ARBA00022833"/>
    </source>
</evidence>
<evidence type="ECO:0000259" key="11">
    <source>
        <dbReference type="PROSITE" id="PS50157"/>
    </source>
</evidence>
<dbReference type="InterPro" id="IPR036236">
    <property type="entry name" value="Znf_C2H2_sf"/>
</dbReference>
<dbReference type="STRING" id="4097.A0A1S4A6J9"/>
<evidence type="ECO:0000256" key="3">
    <source>
        <dbReference type="ARBA" id="ARBA00022737"/>
    </source>
</evidence>
<keyword evidence="2" id="KW-0479">Metal-binding</keyword>
<dbReference type="SMART" id="SM00355">
    <property type="entry name" value="ZnF_C2H2"/>
    <property type="match status" value="2"/>
</dbReference>
<name>A0A1S4A6J9_TOBAC</name>
<dbReference type="GeneID" id="107794226"/>
<keyword evidence="12" id="KW-1185">Reference proteome</keyword>
<evidence type="ECO:0000313" key="13">
    <source>
        <dbReference type="RefSeq" id="XP_016472191.1"/>
    </source>
</evidence>
<protein>
    <submittedName>
        <fullName evidence="13">Uncharacterized protein LOC107794226</fullName>
    </submittedName>
    <submittedName>
        <fullName evidence="13">Zinc finger protein ZAT8</fullName>
    </submittedName>
</protein>
<evidence type="ECO:0000256" key="10">
    <source>
        <dbReference type="SAM" id="MobiDB-lite"/>
    </source>
</evidence>
<feature type="region of interest" description="Disordered" evidence="10">
    <location>
        <begin position="100"/>
        <end position="138"/>
    </location>
</feature>
<dbReference type="PROSITE" id="PS50157">
    <property type="entry name" value="ZINC_FINGER_C2H2_2"/>
    <property type="match status" value="2"/>
</dbReference>
<evidence type="ECO:0000256" key="6">
    <source>
        <dbReference type="ARBA" id="ARBA00023015"/>
    </source>
</evidence>
<keyword evidence="6" id="KW-0805">Transcription regulation</keyword>
<organism evidence="12 13">
    <name type="scientific">Nicotiana tabacum</name>
    <name type="common">Common tobacco</name>
    <dbReference type="NCBI Taxonomy" id="4097"/>
    <lineage>
        <taxon>Eukaryota</taxon>
        <taxon>Viridiplantae</taxon>
        <taxon>Streptophyta</taxon>
        <taxon>Embryophyta</taxon>
        <taxon>Tracheophyta</taxon>
        <taxon>Spermatophyta</taxon>
        <taxon>Magnoliopsida</taxon>
        <taxon>eudicotyledons</taxon>
        <taxon>Gunneridae</taxon>
        <taxon>Pentapetalae</taxon>
        <taxon>asterids</taxon>
        <taxon>lamiids</taxon>
        <taxon>Solanales</taxon>
        <taxon>Solanaceae</taxon>
        <taxon>Nicotianoideae</taxon>
        <taxon>Nicotianeae</taxon>
        <taxon>Nicotiana</taxon>
    </lineage>
</organism>
<comment type="subcellular location">
    <subcellularLocation>
        <location evidence="1">Nucleus</location>
    </subcellularLocation>
</comment>
<dbReference type="Proteomes" id="UP000790787">
    <property type="component" value="Chromosome 18"/>
</dbReference>
<evidence type="ECO:0000256" key="1">
    <source>
        <dbReference type="ARBA" id="ARBA00004123"/>
    </source>
</evidence>
<accession>A0A1S4A6J9</accession>
<dbReference type="PANTHER" id="PTHR26374">
    <property type="entry name" value="ZINC FINGER PROTEIN ZAT5"/>
    <property type="match status" value="1"/>
</dbReference>
<dbReference type="Gene3D" id="3.30.160.60">
    <property type="entry name" value="Classic Zinc Finger"/>
    <property type="match status" value="1"/>
</dbReference>
<dbReference type="Pfam" id="PF13912">
    <property type="entry name" value="zf-C2H2_6"/>
    <property type="match status" value="2"/>
</dbReference>
<dbReference type="PROSITE" id="PS00028">
    <property type="entry name" value="ZINC_FINGER_C2H2_1"/>
    <property type="match status" value="2"/>
</dbReference>
<dbReference type="AlphaFoldDB" id="A0A1S4A6J9"/>
<keyword evidence="7" id="KW-0804">Transcription</keyword>
<dbReference type="GO" id="GO:0005634">
    <property type="term" value="C:nucleus"/>
    <property type="evidence" value="ECO:0007669"/>
    <property type="project" value="UniProtKB-SubCell"/>
</dbReference>
<dbReference type="RefSeq" id="XP_016472191.1">
    <property type="nucleotide sequence ID" value="XM_016616705.2"/>
</dbReference>
<evidence type="ECO:0000313" key="12">
    <source>
        <dbReference type="Proteomes" id="UP000790787"/>
    </source>
</evidence>
<keyword evidence="3" id="KW-0677">Repeat</keyword>
<evidence type="ECO:0000256" key="7">
    <source>
        <dbReference type="ARBA" id="ARBA00023163"/>
    </source>
</evidence>
<gene>
    <name evidence="13" type="primary">LOC107794226</name>
</gene>
<dbReference type="PaxDb" id="4097-A0A1S4A6J9"/>
<feature type="domain" description="C2H2-type" evidence="11">
    <location>
        <begin position="38"/>
        <end position="65"/>
    </location>
</feature>
<feature type="compositionally biased region" description="Basic and acidic residues" evidence="10">
    <location>
        <begin position="124"/>
        <end position="138"/>
    </location>
</feature>
<dbReference type="RefSeq" id="XP_016472191.1">
    <property type="nucleotide sequence ID" value="XM_016616705.1"/>
</dbReference>
<dbReference type="GO" id="GO:0008270">
    <property type="term" value="F:zinc ion binding"/>
    <property type="evidence" value="ECO:0007669"/>
    <property type="project" value="UniProtKB-KW"/>
</dbReference>